<gene>
    <name evidence="1" type="ORF">COCVIDRAFT_21313</name>
</gene>
<keyword evidence="2" id="KW-1185">Reference proteome</keyword>
<proteinExistence type="predicted"/>
<dbReference type="RefSeq" id="XP_014550149.1">
    <property type="nucleotide sequence ID" value="XM_014694663.1"/>
</dbReference>
<reference evidence="1 2" key="1">
    <citation type="journal article" date="2013" name="PLoS Genet.">
        <title>Comparative genome structure, secondary metabolite, and effector coding capacity across Cochliobolus pathogens.</title>
        <authorList>
            <person name="Condon B.J."/>
            <person name="Leng Y."/>
            <person name="Wu D."/>
            <person name="Bushley K.E."/>
            <person name="Ohm R.A."/>
            <person name="Otillar R."/>
            <person name="Martin J."/>
            <person name="Schackwitz W."/>
            <person name="Grimwood J."/>
            <person name="MohdZainudin N."/>
            <person name="Xue C."/>
            <person name="Wang R."/>
            <person name="Manning V.A."/>
            <person name="Dhillon B."/>
            <person name="Tu Z.J."/>
            <person name="Steffenson B.J."/>
            <person name="Salamov A."/>
            <person name="Sun H."/>
            <person name="Lowry S."/>
            <person name="LaButti K."/>
            <person name="Han J."/>
            <person name="Copeland A."/>
            <person name="Lindquist E."/>
            <person name="Barry K."/>
            <person name="Schmutz J."/>
            <person name="Baker S.E."/>
            <person name="Ciuffetti L.M."/>
            <person name="Grigoriev I.V."/>
            <person name="Zhong S."/>
            <person name="Turgeon B.G."/>
        </authorList>
    </citation>
    <scope>NUCLEOTIDE SEQUENCE [LARGE SCALE GENOMIC DNA]</scope>
    <source>
        <strain evidence="1 2">FI3</strain>
    </source>
</reference>
<evidence type="ECO:0000313" key="2">
    <source>
        <dbReference type="Proteomes" id="UP000054337"/>
    </source>
</evidence>
<dbReference type="AlphaFoldDB" id="W7E3P7"/>
<name>W7E3P7_BIPV3</name>
<evidence type="ECO:0000313" key="1">
    <source>
        <dbReference type="EMBL" id="EUN20575.1"/>
    </source>
</evidence>
<accession>W7E3P7</accession>
<protein>
    <submittedName>
        <fullName evidence="1">Uncharacterized protein</fullName>
    </submittedName>
</protein>
<organism evidence="1 2">
    <name type="scientific">Bipolaris victoriae (strain FI3)</name>
    <name type="common">Victoria blight of oats agent</name>
    <name type="synonym">Cochliobolus victoriae</name>
    <dbReference type="NCBI Taxonomy" id="930091"/>
    <lineage>
        <taxon>Eukaryota</taxon>
        <taxon>Fungi</taxon>
        <taxon>Dikarya</taxon>
        <taxon>Ascomycota</taxon>
        <taxon>Pezizomycotina</taxon>
        <taxon>Dothideomycetes</taxon>
        <taxon>Pleosporomycetidae</taxon>
        <taxon>Pleosporales</taxon>
        <taxon>Pleosporineae</taxon>
        <taxon>Pleosporaceae</taxon>
        <taxon>Bipolaris</taxon>
    </lineage>
</organism>
<dbReference type="GeneID" id="26252688"/>
<dbReference type="HOGENOM" id="CLU_1805836_0_0_1"/>
<dbReference type="EMBL" id="KI968948">
    <property type="protein sequence ID" value="EUN20575.1"/>
    <property type="molecule type" value="Genomic_DNA"/>
</dbReference>
<sequence>MRQSHRLSHTQSLLDFYKLLEGAGAEVSIVTVVLVVWMEADSGVVSWRVVKLAVVAICLTPSSAQVDVDMVLRRVSVVEVDLLVWARTGFERAKYILKDSRSVANLSGSKQSWYSVITAQSAAYFKTLSSRQLGGSGALKLSK</sequence>
<dbReference type="Proteomes" id="UP000054337">
    <property type="component" value="Unassembled WGS sequence"/>
</dbReference>